<reference evidence="3 5" key="1">
    <citation type="submission" date="2017-11" db="EMBL/GenBank/DDBJ databases">
        <authorList>
            <person name="Founou R.C."/>
            <person name="Founou L."/>
            <person name="Allam M."/>
            <person name="Ismail A."/>
            <person name="Essack S.Y."/>
        </authorList>
    </citation>
    <scope>NUCLEOTIDE SEQUENCE [LARGE SCALE GENOMIC DNA]</scope>
    <source>
        <strain evidence="3 5">G811N2B1</strain>
    </source>
</reference>
<dbReference type="RefSeq" id="WP_011275799.1">
    <property type="nucleotide sequence ID" value="NZ_BKAY01000024.1"/>
</dbReference>
<reference evidence="2 7" key="3">
    <citation type="submission" date="2023-08" db="EMBL/GenBank/DDBJ databases">
        <title>Genomic surveillance of Staphylococcus haemolyticus neonatal outbreak in southern France.</title>
        <authorList>
            <person name="Magnan C."/>
            <person name="Morsli M."/>
            <person name="Thiery B."/>
            <person name="Salipante F."/>
            <person name="Attar J."/>
            <person name="Massimo D.M."/>
            <person name="Ory J."/>
            <person name="Pantel A."/>
            <person name="Lavigne J.-P."/>
        </authorList>
    </citation>
    <scope>NUCLEOTIDE SEQUENCE [LARGE SCALE GENOMIC DNA]</scope>
    <source>
        <strain evidence="2 7">NSH026</strain>
    </source>
</reference>
<dbReference type="Proteomes" id="UP000316594">
    <property type="component" value="Unassembled WGS sequence"/>
</dbReference>
<dbReference type="InterPro" id="IPR018770">
    <property type="entry name" value="ChloroindolylP_hydrolase"/>
</dbReference>
<dbReference type="Proteomes" id="UP001269271">
    <property type="component" value="Unassembled WGS sequence"/>
</dbReference>
<organism evidence="4 6">
    <name type="scientific">Staphylococcus haemolyticus</name>
    <dbReference type="NCBI Taxonomy" id="1283"/>
    <lineage>
        <taxon>Bacteria</taxon>
        <taxon>Bacillati</taxon>
        <taxon>Bacillota</taxon>
        <taxon>Bacilli</taxon>
        <taxon>Bacillales</taxon>
        <taxon>Staphylococcaceae</taxon>
        <taxon>Staphylococcus</taxon>
    </lineage>
</organism>
<evidence type="ECO:0000256" key="1">
    <source>
        <dbReference type="SAM" id="Phobius"/>
    </source>
</evidence>
<dbReference type="Pfam" id="PF10112">
    <property type="entry name" value="Halogen_Hydrol"/>
    <property type="match status" value="1"/>
</dbReference>
<dbReference type="KEGG" id="shh:ShL2_01386"/>
<keyword evidence="4" id="KW-0378">Hydrolase</keyword>
<keyword evidence="1" id="KW-0472">Membrane</keyword>
<dbReference type="OMA" id="WRWFVSW"/>
<comment type="caution">
    <text evidence="4">The sequence shown here is derived from an EMBL/GenBank/DDBJ whole genome shotgun (WGS) entry which is preliminary data.</text>
</comment>
<evidence type="ECO:0000313" key="5">
    <source>
        <dbReference type="Proteomes" id="UP000238153"/>
    </source>
</evidence>
<accession>A0A2A1K873</accession>
<keyword evidence="1" id="KW-1133">Transmembrane helix</keyword>
<evidence type="ECO:0000313" key="2">
    <source>
        <dbReference type="EMBL" id="MDT4287353.1"/>
    </source>
</evidence>
<dbReference type="AlphaFoldDB" id="A0A2A1K873"/>
<dbReference type="STRING" id="1283.ShL2_01386"/>
<protein>
    <submittedName>
        <fullName evidence="4">5-bromo-4-chloroindolyl phosphate hydrolase</fullName>
    </submittedName>
    <submittedName>
        <fullName evidence="2">5-bromo-4-chloroindolyl phosphate hydrolysis family protein</fullName>
    </submittedName>
</protein>
<name>A0A2A1K873_STAHA</name>
<evidence type="ECO:0000313" key="4">
    <source>
        <dbReference type="EMBL" id="TRL76430.1"/>
    </source>
</evidence>
<dbReference type="GeneID" id="93780896"/>
<keyword evidence="1" id="KW-0812">Transmembrane</keyword>
<evidence type="ECO:0000313" key="6">
    <source>
        <dbReference type="Proteomes" id="UP000316594"/>
    </source>
</evidence>
<evidence type="ECO:0000313" key="3">
    <source>
        <dbReference type="EMBL" id="PPJ76369.1"/>
    </source>
</evidence>
<feature type="transmembrane region" description="Helical" evidence="1">
    <location>
        <begin position="31"/>
        <end position="49"/>
    </location>
</feature>
<dbReference type="EMBL" id="JAVSOO010000029">
    <property type="protein sequence ID" value="MDT4287353.1"/>
    <property type="molecule type" value="Genomic_DNA"/>
</dbReference>
<reference evidence="4 6" key="2">
    <citation type="submission" date="2019-07" db="EMBL/GenBank/DDBJ databases">
        <title>Genome Sequencing and Assembly of Staphylococcus haemolyticus SDA2.</title>
        <authorList>
            <person name="Emmons C.B."/>
            <person name="Park C."/>
            <person name="Sevigny J.L."/>
            <person name="Andam C."/>
        </authorList>
    </citation>
    <scope>NUCLEOTIDE SEQUENCE [LARGE SCALE GENOMIC DNA]</scope>
    <source>
        <strain evidence="4 6">SDA2</strain>
    </source>
</reference>
<feature type="transmembrane region" description="Helical" evidence="1">
    <location>
        <begin position="7"/>
        <end position="25"/>
    </location>
</feature>
<sequence>MRYNISRLLGVIVGIPVAMISWMVSVFGFDLSFIIDALVGIGMFFVSYFPTQRLTSRKYLTEIGLSRRDYHYVSNHLKQAQDKIRTILKSFVNVRSIQDFRQINDIYRISKSIHFAVKQRPAMFFKVESFFYSHIDNALNLIESYTRLAKMPKKTIEEKQKLEQTRITLDEVKRTLIADLKRINEDDYERLDVEMELNKLEQKRHKDN</sequence>
<proteinExistence type="predicted"/>
<dbReference type="GO" id="GO:0016787">
    <property type="term" value="F:hydrolase activity"/>
    <property type="evidence" value="ECO:0007669"/>
    <property type="project" value="UniProtKB-KW"/>
</dbReference>
<keyword evidence="7" id="KW-1185">Reference proteome</keyword>
<dbReference type="Proteomes" id="UP000238153">
    <property type="component" value="Unassembled WGS sequence"/>
</dbReference>
<dbReference type="EMBL" id="PGWX01000232">
    <property type="protein sequence ID" value="PPJ76369.1"/>
    <property type="molecule type" value="Genomic_DNA"/>
</dbReference>
<dbReference type="EMBL" id="VJMP01000009">
    <property type="protein sequence ID" value="TRL76430.1"/>
    <property type="molecule type" value="Genomic_DNA"/>
</dbReference>
<gene>
    <name evidence="3" type="ORF">CV019_03565</name>
    <name evidence="4" type="ORF">FNL11_10095</name>
    <name evidence="2" type="ORF">RO950_10215</name>
</gene>
<evidence type="ECO:0000313" key="7">
    <source>
        <dbReference type="Proteomes" id="UP001269271"/>
    </source>
</evidence>